<dbReference type="EMBL" id="JAQOSQ010000007">
    <property type="protein sequence ID" value="MDJ1183329.1"/>
    <property type="molecule type" value="Genomic_DNA"/>
</dbReference>
<gene>
    <name evidence="2" type="ORF">PMH09_08970</name>
</gene>
<keyword evidence="1" id="KW-0812">Transmembrane</keyword>
<keyword evidence="1" id="KW-0472">Membrane</keyword>
<sequence length="296" mass="32733">MSDCSLDLSLASIGLPQLWLPINEMAQLPPAALPMQNAMVSVVALFGLIISSVMYFRAYGISRVPVLIKPQGRSQKSLDAFWYPYKGTAPYRMSWQYTYWGSLCLISSLTLIIAAVSPIAYAGLTVVVAIGCLLTFICFVFLNAHLAEILLWCTSLIAWPLVLVLVQSVVGAPVFAALAAGLFSALIALPLSTTVMKRLRSHPNFWCATCKKPLKAMPPQQLSDYLTVSDRLAQQQGRTIFEGLECLNCSYPNDCNGIHLRAYIRPSLPSVPRLPAARPLTWQQRLMTAINRRVHY</sequence>
<keyword evidence="1" id="KW-1133">Transmembrane helix</keyword>
<reference evidence="2 3" key="1">
    <citation type="submission" date="2023-01" db="EMBL/GenBank/DDBJ databases">
        <title>Novel diversity within Roseofilum (Cyanobacteria; Desertifilaceae) from marine benthic mats with descriptions of four novel species.</title>
        <authorList>
            <person name="Wang Y."/>
            <person name="Berthold D.E."/>
            <person name="Hu J."/>
            <person name="Lefler F.W."/>
            <person name="Laughinghouse H.D. IV."/>
        </authorList>
    </citation>
    <scope>NUCLEOTIDE SEQUENCE [LARGE SCALE GENOMIC DNA]</scope>
    <source>
        <strain evidence="2 3">BLCC-M143</strain>
    </source>
</reference>
<keyword evidence="3" id="KW-1185">Reference proteome</keyword>
<dbReference type="Proteomes" id="UP001232992">
    <property type="component" value="Unassembled WGS sequence"/>
</dbReference>
<organism evidence="2 3">
    <name type="scientific">Roseofilum casamattae BLCC-M143</name>
    <dbReference type="NCBI Taxonomy" id="3022442"/>
    <lineage>
        <taxon>Bacteria</taxon>
        <taxon>Bacillati</taxon>
        <taxon>Cyanobacteriota</taxon>
        <taxon>Cyanophyceae</taxon>
        <taxon>Desertifilales</taxon>
        <taxon>Desertifilaceae</taxon>
        <taxon>Roseofilum</taxon>
        <taxon>Roseofilum casamattae</taxon>
    </lineage>
</organism>
<feature type="transmembrane region" description="Helical" evidence="1">
    <location>
        <begin position="122"/>
        <end position="142"/>
    </location>
</feature>
<evidence type="ECO:0000313" key="2">
    <source>
        <dbReference type="EMBL" id="MDJ1183329.1"/>
    </source>
</evidence>
<feature type="transmembrane region" description="Helical" evidence="1">
    <location>
        <begin position="149"/>
        <end position="166"/>
    </location>
</feature>
<dbReference type="RefSeq" id="WP_283757984.1">
    <property type="nucleotide sequence ID" value="NZ_JAQOSQ010000007.1"/>
</dbReference>
<feature type="transmembrane region" description="Helical" evidence="1">
    <location>
        <begin position="97"/>
        <end position="116"/>
    </location>
</feature>
<name>A0ABT7BVW0_9CYAN</name>
<evidence type="ECO:0000313" key="3">
    <source>
        <dbReference type="Proteomes" id="UP001232992"/>
    </source>
</evidence>
<feature type="transmembrane region" description="Helical" evidence="1">
    <location>
        <begin position="172"/>
        <end position="191"/>
    </location>
</feature>
<comment type="caution">
    <text evidence="2">The sequence shown here is derived from an EMBL/GenBank/DDBJ whole genome shotgun (WGS) entry which is preliminary data.</text>
</comment>
<proteinExistence type="predicted"/>
<evidence type="ECO:0000256" key="1">
    <source>
        <dbReference type="SAM" id="Phobius"/>
    </source>
</evidence>
<protein>
    <submittedName>
        <fullName evidence="2">Uncharacterized protein</fullName>
    </submittedName>
</protein>
<accession>A0ABT7BVW0</accession>
<feature type="transmembrane region" description="Helical" evidence="1">
    <location>
        <begin position="38"/>
        <end position="56"/>
    </location>
</feature>